<dbReference type="EMBL" id="CAWYQH010000097">
    <property type="protein sequence ID" value="CAK8683719.1"/>
    <property type="molecule type" value="Genomic_DNA"/>
</dbReference>
<name>A0ABP0FYV2_CLALP</name>
<protein>
    <recommendedName>
        <fullName evidence="4">WSC domain-containing protein</fullName>
    </recommendedName>
</protein>
<proteinExistence type="inferred from homology"/>
<evidence type="ECO:0000313" key="2">
    <source>
        <dbReference type="EMBL" id="CAK8683719.1"/>
    </source>
</evidence>
<organism evidence="2 3">
    <name type="scientific">Clavelina lepadiformis</name>
    <name type="common">Light-bulb sea squirt</name>
    <name type="synonym">Ascidia lepadiformis</name>
    <dbReference type="NCBI Taxonomy" id="159417"/>
    <lineage>
        <taxon>Eukaryota</taxon>
        <taxon>Metazoa</taxon>
        <taxon>Chordata</taxon>
        <taxon>Tunicata</taxon>
        <taxon>Ascidiacea</taxon>
        <taxon>Aplousobranchia</taxon>
        <taxon>Clavelinidae</taxon>
        <taxon>Clavelina</taxon>
    </lineage>
</organism>
<dbReference type="PANTHER" id="PTHR45964:SF9">
    <property type="entry name" value="SULFOTRANSFERASE"/>
    <property type="match status" value="1"/>
</dbReference>
<evidence type="ECO:0008006" key="4">
    <source>
        <dbReference type="Google" id="ProtNLM"/>
    </source>
</evidence>
<dbReference type="PANTHER" id="PTHR45964">
    <property type="entry name" value="WSCD FAMILY MEMBER CG9164"/>
    <property type="match status" value="1"/>
</dbReference>
<gene>
    <name evidence="2" type="ORF">CVLEPA_LOCUS14760</name>
</gene>
<evidence type="ECO:0000313" key="3">
    <source>
        <dbReference type="Proteomes" id="UP001642483"/>
    </source>
</evidence>
<sequence>MLFKLTNYAGLKSGDTCICAQDVTHFAHLQYAKCPVYCKGGVGTCGGDHAIDVYKIVSPCFQEANVPKNIEKSKFLGCFGPMFNFADENHIYEKDFTPTNCILFCDTQKLPLALVDNKNGCMCGQFNERFNLTSKISCSQTHLKVYRTFSEDTRCGNIRLLSPANYKQTALATFPGSGNTWTRYLLESATGIYTGSVYGDTHLRRHGFLAEPPDVSKHRSVVVKDHMLNENRMSLYESAILIVRNPYDAVVAEFNRVASNRNQTGFASEKQFQSQKFDKIFKLRSHSWLTVIQYVVLSGKPILLIEFEELRNDPIATTLKMVKFLRKHTVISPDHLQQRILCLSQQLNGDHKRGKRKLTIDPFTKVMKMKFNYDVVQARKLLNERGVNFSIPKYERKV</sequence>
<dbReference type="SUPFAM" id="SSF52540">
    <property type="entry name" value="P-loop containing nucleoside triphosphate hydrolases"/>
    <property type="match status" value="1"/>
</dbReference>
<dbReference type="Proteomes" id="UP001642483">
    <property type="component" value="Unassembled WGS sequence"/>
</dbReference>
<evidence type="ECO:0000256" key="1">
    <source>
        <dbReference type="ARBA" id="ARBA00010236"/>
    </source>
</evidence>
<dbReference type="InterPro" id="IPR051589">
    <property type="entry name" value="Sialate-O-sulfotransferase"/>
</dbReference>
<keyword evidence="3" id="KW-1185">Reference proteome</keyword>
<comment type="caution">
    <text evidence="2">The sequence shown here is derived from an EMBL/GenBank/DDBJ whole genome shotgun (WGS) entry which is preliminary data.</text>
</comment>
<dbReference type="Gene3D" id="3.40.50.300">
    <property type="entry name" value="P-loop containing nucleotide triphosphate hydrolases"/>
    <property type="match status" value="1"/>
</dbReference>
<comment type="similarity">
    <text evidence="1">Belongs to the WSCD family.</text>
</comment>
<dbReference type="InterPro" id="IPR027417">
    <property type="entry name" value="P-loop_NTPase"/>
</dbReference>
<accession>A0ABP0FYV2</accession>
<reference evidence="2 3" key="1">
    <citation type="submission" date="2024-02" db="EMBL/GenBank/DDBJ databases">
        <authorList>
            <person name="Daric V."/>
            <person name="Darras S."/>
        </authorList>
    </citation>
    <scope>NUCLEOTIDE SEQUENCE [LARGE SCALE GENOMIC DNA]</scope>
</reference>